<dbReference type="EMBL" id="AWXA01000025">
    <property type="protein sequence ID" value="ERT60208.1"/>
    <property type="molecule type" value="Genomic_DNA"/>
</dbReference>
<dbReference type="Proteomes" id="UP000017090">
    <property type="component" value="Unassembled WGS sequence"/>
</dbReference>
<evidence type="ECO:0000256" key="3">
    <source>
        <dbReference type="ARBA" id="ARBA00023014"/>
    </source>
</evidence>
<dbReference type="PROSITE" id="PS00198">
    <property type="entry name" value="4FE4S_FER_1"/>
    <property type="match status" value="1"/>
</dbReference>
<feature type="domain" description="4Fe-4S ferredoxin-type" evidence="4">
    <location>
        <begin position="40"/>
        <end position="70"/>
    </location>
</feature>
<keyword evidence="6" id="KW-1185">Reference proteome</keyword>
<feature type="domain" description="4Fe-4S ferredoxin-type" evidence="4">
    <location>
        <begin position="6"/>
        <end position="35"/>
    </location>
</feature>
<gene>
    <name evidence="5" type="ORF">HMPREF1250_0967</name>
</gene>
<dbReference type="AlphaFoldDB" id="U7UP15"/>
<dbReference type="GO" id="GO:0051536">
    <property type="term" value="F:iron-sulfur cluster binding"/>
    <property type="evidence" value="ECO:0007669"/>
    <property type="project" value="UniProtKB-KW"/>
</dbReference>
<evidence type="ECO:0000313" key="5">
    <source>
        <dbReference type="EMBL" id="ERT60208.1"/>
    </source>
</evidence>
<dbReference type="PATRIC" id="fig|1111454.3.peg.950"/>
<evidence type="ECO:0000256" key="1">
    <source>
        <dbReference type="ARBA" id="ARBA00022723"/>
    </source>
</evidence>
<protein>
    <submittedName>
        <fullName evidence="5">4Fe-4S binding domain protein</fullName>
    </submittedName>
</protein>
<keyword evidence="2" id="KW-0408">Iron</keyword>
<dbReference type="Pfam" id="PF12838">
    <property type="entry name" value="Fer4_7"/>
    <property type="match status" value="1"/>
</dbReference>
<dbReference type="PROSITE" id="PS51379">
    <property type="entry name" value="4FE4S_FER_2"/>
    <property type="match status" value="2"/>
</dbReference>
<dbReference type="SUPFAM" id="SSF54862">
    <property type="entry name" value="4Fe-4S ferredoxins"/>
    <property type="match status" value="1"/>
</dbReference>
<dbReference type="STRING" id="1111454.HMPREF1250_0967"/>
<organism evidence="5 6">
    <name type="scientific">Megasphaera vaginalis</name>
    <name type="common">ex Srinivasan et al. 2021</name>
    <dbReference type="NCBI Taxonomy" id="1111454"/>
    <lineage>
        <taxon>Bacteria</taxon>
        <taxon>Bacillati</taxon>
        <taxon>Bacillota</taxon>
        <taxon>Negativicutes</taxon>
        <taxon>Veillonellales</taxon>
        <taxon>Veillonellaceae</taxon>
        <taxon>Megasphaera</taxon>
    </lineage>
</organism>
<evidence type="ECO:0000256" key="2">
    <source>
        <dbReference type="ARBA" id="ARBA00023004"/>
    </source>
</evidence>
<proteinExistence type="predicted"/>
<evidence type="ECO:0000259" key="4">
    <source>
        <dbReference type="PROSITE" id="PS51379"/>
    </source>
</evidence>
<dbReference type="InterPro" id="IPR017900">
    <property type="entry name" value="4Fe4S_Fe_S_CS"/>
</dbReference>
<accession>U7UP15</accession>
<dbReference type="eggNOG" id="COG1143">
    <property type="taxonomic scope" value="Bacteria"/>
</dbReference>
<dbReference type="GO" id="GO:0046872">
    <property type="term" value="F:metal ion binding"/>
    <property type="evidence" value="ECO:0007669"/>
    <property type="project" value="UniProtKB-KW"/>
</dbReference>
<keyword evidence="1" id="KW-0479">Metal-binding</keyword>
<evidence type="ECO:0000313" key="6">
    <source>
        <dbReference type="Proteomes" id="UP000017090"/>
    </source>
</evidence>
<dbReference type="OrthoDB" id="9798098at2"/>
<comment type="caution">
    <text evidence="5">The sequence shown here is derived from an EMBL/GenBank/DDBJ whole genome shotgun (WGS) entry which is preliminary data.</text>
</comment>
<dbReference type="Gene3D" id="3.30.70.20">
    <property type="match status" value="1"/>
</dbReference>
<reference evidence="5 6" key="1">
    <citation type="submission" date="2013-09" db="EMBL/GenBank/DDBJ databases">
        <authorList>
            <person name="Durkin A.S."/>
            <person name="Haft D.R."/>
            <person name="McCorrison J."/>
            <person name="Torralba M."/>
            <person name="Gillis M."/>
            <person name="Haft D.H."/>
            <person name="Methe B."/>
            <person name="Sutton G."/>
            <person name="Nelson K.E."/>
        </authorList>
    </citation>
    <scope>NUCLEOTIDE SEQUENCE [LARGE SCALE GENOMIC DNA]</scope>
    <source>
        <strain evidence="5 6">BV3C16-1</strain>
    </source>
</reference>
<keyword evidence="3" id="KW-0411">Iron-sulfur</keyword>
<name>U7UP15_9FIRM</name>
<sequence length="71" mass="8312">MWEVIPNYFKDEKRCIRCGCCVTICPVDAIRMMPDEKGVVRPSYEKYKCIRCNRCTDACEIFENYMLGGSE</sequence>
<dbReference type="InterPro" id="IPR017896">
    <property type="entry name" value="4Fe4S_Fe-S-bd"/>
</dbReference>